<comment type="caution">
    <text evidence="2">The sequence shown here is derived from an EMBL/GenBank/DDBJ whole genome shotgun (WGS) entry which is preliminary data.</text>
</comment>
<evidence type="ECO:0000256" key="1">
    <source>
        <dbReference type="ARBA" id="ARBA00010646"/>
    </source>
</evidence>
<dbReference type="AlphaFoldDB" id="A0A4V3A3H7"/>
<dbReference type="GO" id="GO:0003796">
    <property type="term" value="F:lysozyme activity"/>
    <property type="evidence" value="ECO:0007669"/>
    <property type="project" value="InterPro"/>
</dbReference>
<keyword evidence="3" id="KW-1185">Reference proteome</keyword>
<dbReference type="Proteomes" id="UP000295257">
    <property type="component" value="Unassembled WGS sequence"/>
</dbReference>
<organism evidence="2 3">
    <name type="scientific">Companilactobacillus farciminis</name>
    <dbReference type="NCBI Taxonomy" id="1612"/>
    <lineage>
        <taxon>Bacteria</taxon>
        <taxon>Bacillati</taxon>
        <taxon>Bacillota</taxon>
        <taxon>Bacilli</taxon>
        <taxon>Lactobacillales</taxon>
        <taxon>Lactobacillaceae</taxon>
        <taxon>Companilactobacillus</taxon>
    </lineage>
</organism>
<evidence type="ECO:0000313" key="2">
    <source>
        <dbReference type="EMBL" id="TDG74608.1"/>
    </source>
</evidence>
<dbReference type="GO" id="GO:0016052">
    <property type="term" value="P:carbohydrate catabolic process"/>
    <property type="evidence" value="ECO:0007669"/>
    <property type="project" value="TreeGrafter"/>
</dbReference>
<accession>A0A4V3A3H7</accession>
<dbReference type="PANTHER" id="PTHR34135:SF2">
    <property type="entry name" value="LYSOZYME"/>
    <property type="match status" value="1"/>
</dbReference>
<dbReference type="GO" id="GO:0009253">
    <property type="term" value="P:peptidoglycan catabolic process"/>
    <property type="evidence" value="ECO:0007669"/>
    <property type="project" value="InterPro"/>
</dbReference>
<dbReference type="EMBL" id="PUFN01000004">
    <property type="protein sequence ID" value="TDG74608.1"/>
    <property type="molecule type" value="Genomic_DNA"/>
</dbReference>
<gene>
    <name evidence="2" type="ORF">C5L30_000324</name>
</gene>
<dbReference type="Gene3D" id="3.20.20.80">
    <property type="entry name" value="Glycosidases"/>
    <property type="match status" value="1"/>
</dbReference>
<dbReference type="PANTHER" id="PTHR34135">
    <property type="entry name" value="LYSOZYME"/>
    <property type="match status" value="1"/>
</dbReference>
<dbReference type="GO" id="GO:0016998">
    <property type="term" value="P:cell wall macromolecule catabolic process"/>
    <property type="evidence" value="ECO:0007669"/>
    <property type="project" value="InterPro"/>
</dbReference>
<proteinExistence type="inferred from homology"/>
<dbReference type="OrthoDB" id="2312598at2"/>
<dbReference type="PROSITE" id="PS51904">
    <property type="entry name" value="GLYCOSYL_HYDROL_F25_2"/>
    <property type="match status" value="1"/>
</dbReference>
<evidence type="ECO:0000313" key="3">
    <source>
        <dbReference type="Proteomes" id="UP000295257"/>
    </source>
</evidence>
<name>A0A4V3A3H7_9LACO</name>
<dbReference type="InterPro" id="IPR017853">
    <property type="entry name" value="GH"/>
</dbReference>
<reference evidence="2 3" key="1">
    <citation type="journal article" date="2019" name="Appl. Microbiol. Biotechnol.">
        <title>Uncovering carbohydrate metabolism through a genotype-phenotype association study of 56 lactic acid bacteria genomes.</title>
        <authorList>
            <person name="Buron-Moles G."/>
            <person name="Chailyan A."/>
            <person name="Dolejs I."/>
            <person name="Forster J."/>
            <person name="Miks M.H."/>
        </authorList>
    </citation>
    <scope>NUCLEOTIDE SEQUENCE [LARGE SCALE GENOMIC DNA]</scope>
    <source>
        <strain evidence="2 3">ATCC 29644</strain>
    </source>
</reference>
<dbReference type="Pfam" id="PF01183">
    <property type="entry name" value="Glyco_hydro_25"/>
    <property type="match status" value="1"/>
</dbReference>
<dbReference type="InterPro" id="IPR002053">
    <property type="entry name" value="Glyco_hydro_25"/>
</dbReference>
<protein>
    <submittedName>
        <fullName evidence="2">Uncharacterized protein</fullName>
    </submittedName>
</protein>
<dbReference type="RefSeq" id="WP_010019179.1">
    <property type="nucleotide sequence ID" value="NZ_PUFN01000004.1"/>
</dbReference>
<dbReference type="SUPFAM" id="SSF51445">
    <property type="entry name" value="(Trans)glycosidases"/>
    <property type="match status" value="1"/>
</dbReference>
<comment type="similarity">
    <text evidence="1">Belongs to the glycosyl hydrolase 25 family.</text>
</comment>
<sequence length="342" mass="38117">MTKYFADISSYQRDDLAFFQNFVNSGVQSVLIKTTQGSANGSNYLSPKALTQTRNAIKAGMNVGFYHYFLAISVTDAINEAKFFEQSVTNLGYGKDTPLCVDVEDPSLNTSAVASYVDTFINYLETQGYTNVFQYSMASWFNQGILDANKYPTWVASYGSNDCGARGNIVAWQYTSSWGGGSQDMSYDWGVFDKQPAKTEATTQPKVEPQKPKVENVIKLTEQTHPVDRLGIERPETYEAGSTWKSSDIRLINNEPHYQIATDIFVPLSKTTFKDFIIVKYIDDSPAPVFNKKGKRVQNASVSTTKSFKIDGFKIINGIPMARIATDEYIPFEYTSGSGFKG</sequence>